<dbReference type="Gene3D" id="3.10.620.30">
    <property type="match status" value="1"/>
</dbReference>
<dbReference type="Proteomes" id="UP001571980">
    <property type="component" value="Unassembled WGS sequence"/>
</dbReference>
<dbReference type="SMART" id="SM00460">
    <property type="entry name" value="TGc"/>
    <property type="match status" value="1"/>
</dbReference>
<dbReference type="RefSeq" id="WP_372824668.1">
    <property type="nucleotide sequence ID" value="NZ_JARRID010000006.1"/>
</dbReference>
<name>A0ABV4T677_9EURY</name>
<comment type="caution">
    <text evidence="2">The sequence shown here is derived from an EMBL/GenBank/DDBJ whole genome shotgun (WGS) entry which is preliminary data.</text>
</comment>
<sequence>MEKRLVVALLITLLTVAQTAPHAHAYEYIRAPAVKQVEDGIVFSEVATMLLPENTALYGRVLNTTTAKSGSLEYYLIRRTFVQTLLPPGESAPYTPHYNESVKLPEDLKELVRNVTANATTYFEAAVRVAYAIHKSINYTKTDYGPIEMDAIRDKEKMQELVFKVWKEKKGVCRHYALLTVQALRYAGIRARFIGGYYLVRVIRNGTSKDYIPLDNLTVKDLVAFADYTGLPHAWLEYYDPATGWVAIDPTNMVAPTAFYNDNDWPIYYSHNYTLYAPDLIPIIHVYNEATNYTDIITGIYNNNYLVYSNSSGIIVYGKNIYYFPKGTIIPIPNNYNFTLKKDVERVAFKSELNVLLAGRYALIWIKGFQGKPIAIIDDNGDIVKPTTYYMGMGVYPREVVVKRGEKSYIRTPLTLLEVQTYNVDYLLLLGIKGEPLQAPAPLKPQMALPA</sequence>
<organism evidence="2 3">
    <name type="scientific">Pyrococcus kukulkanii</name>
    <dbReference type="NCBI Taxonomy" id="1609559"/>
    <lineage>
        <taxon>Archaea</taxon>
        <taxon>Methanobacteriati</taxon>
        <taxon>Methanobacteriota</taxon>
        <taxon>Thermococci</taxon>
        <taxon>Thermococcales</taxon>
        <taxon>Thermococcaceae</taxon>
        <taxon>Pyrococcus</taxon>
    </lineage>
</organism>
<evidence type="ECO:0000259" key="1">
    <source>
        <dbReference type="SMART" id="SM00460"/>
    </source>
</evidence>
<reference evidence="2 3" key="1">
    <citation type="submission" date="2023-03" db="EMBL/GenBank/DDBJ databases">
        <title>Speciation in Pyrococcus: adaptation to high temperature as a mechanism.</title>
        <authorList>
            <person name="Gu J."/>
        </authorList>
    </citation>
    <scope>NUCLEOTIDE SEQUENCE [LARGE SCALE GENOMIC DNA]</scope>
    <source>
        <strain evidence="2 3">LMOA34</strain>
    </source>
</reference>
<dbReference type="SUPFAM" id="SSF54001">
    <property type="entry name" value="Cysteine proteinases"/>
    <property type="match status" value="1"/>
</dbReference>
<dbReference type="Pfam" id="PF01841">
    <property type="entry name" value="Transglut_core"/>
    <property type="match status" value="1"/>
</dbReference>
<proteinExistence type="predicted"/>
<evidence type="ECO:0000313" key="2">
    <source>
        <dbReference type="EMBL" id="MFA4805221.1"/>
    </source>
</evidence>
<dbReference type="InterPro" id="IPR002931">
    <property type="entry name" value="Transglutaminase-like"/>
</dbReference>
<accession>A0ABV4T677</accession>
<dbReference type="EMBL" id="JARRIG010000007">
    <property type="protein sequence ID" value="MFA4805221.1"/>
    <property type="molecule type" value="Genomic_DNA"/>
</dbReference>
<keyword evidence="3" id="KW-1185">Reference proteome</keyword>
<evidence type="ECO:0000313" key="3">
    <source>
        <dbReference type="Proteomes" id="UP001571980"/>
    </source>
</evidence>
<protein>
    <submittedName>
        <fullName evidence="2">Transglutaminase-like domain-containing protein</fullName>
    </submittedName>
</protein>
<dbReference type="PANTHER" id="PTHR33490">
    <property type="entry name" value="BLR5614 PROTEIN-RELATED"/>
    <property type="match status" value="1"/>
</dbReference>
<gene>
    <name evidence="2" type="ORF">P8X34_10835</name>
</gene>
<dbReference type="InterPro" id="IPR038765">
    <property type="entry name" value="Papain-like_cys_pep_sf"/>
</dbReference>
<feature type="domain" description="Transglutaminase-like" evidence="1">
    <location>
        <begin position="165"/>
        <end position="252"/>
    </location>
</feature>